<evidence type="ECO:0000313" key="4">
    <source>
        <dbReference type="Proteomes" id="UP000054270"/>
    </source>
</evidence>
<feature type="compositionally biased region" description="Polar residues" evidence="2">
    <location>
        <begin position="390"/>
        <end position="405"/>
    </location>
</feature>
<organism evidence="3 4">
    <name type="scientific">Hypholoma sublateritium (strain FD-334 SS-4)</name>
    <dbReference type="NCBI Taxonomy" id="945553"/>
    <lineage>
        <taxon>Eukaryota</taxon>
        <taxon>Fungi</taxon>
        <taxon>Dikarya</taxon>
        <taxon>Basidiomycota</taxon>
        <taxon>Agaricomycotina</taxon>
        <taxon>Agaricomycetes</taxon>
        <taxon>Agaricomycetidae</taxon>
        <taxon>Agaricales</taxon>
        <taxon>Agaricineae</taxon>
        <taxon>Strophariaceae</taxon>
        <taxon>Hypholoma</taxon>
    </lineage>
</organism>
<feature type="region of interest" description="Disordered" evidence="2">
    <location>
        <begin position="872"/>
        <end position="891"/>
    </location>
</feature>
<dbReference type="OrthoDB" id="2821498at2759"/>
<keyword evidence="4" id="KW-1185">Reference proteome</keyword>
<dbReference type="Proteomes" id="UP000054270">
    <property type="component" value="Unassembled WGS sequence"/>
</dbReference>
<keyword evidence="1" id="KW-0175">Coiled coil</keyword>
<evidence type="ECO:0000256" key="1">
    <source>
        <dbReference type="SAM" id="Coils"/>
    </source>
</evidence>
<sequence length="1040" mass="116661">MVNQRKWISPEQIGIHGDLVVMRVASHNVHSVVNMRSSDDRYVDSALRSQQSNRQKIPRQRLEQIMPTHENSTLDTTELSTIWSDASPSYPEQSLQPAASTAMIPSATIIMPNTNVWANDADAVLPQNDEEAFVEMNLIPMDPFCDSDSETPRQITHEGNLRRKHGEEMDVDQNILNTKRVAVAGPNQQILDDSYVQIRDREEITRHRALEHAVRLRNQRKEIQVLRSRCEEEERRRAADQETETQMTEQILQYERKIMELTKVNEQLAQMMNGGQQQLDQLNKQCEAMNSAINHMRTENERDKSEVYILQTSRENEILGLRQRLNAATEKRRPNSTPTTPQRNTPINYRIIQGNRANIGVVPLRPANPSTDPGRGPTANPPTDPGRGPTANTSTDPGRGATSTAPEVPLDLNNPQGEQTVHAIVKEVLQQMNADISVKDSSRRRARRSVRSQNQCSIQEQKKTLPKGHDLAWKEVVRRAWKTHFSVSSVADFALYEPAPPAAVEAFETGPHGPNNQNVLDFGKGFEKSRWNKVILKKFVEDLLEERREDGSWDVSDVSHQYLLALFYGQLKRSREAWRQVQSRPIIDEGRMETTTEVAERIDEYTIQRLAMKYERRTKAVEKIICIKLSLNAPDLTTWQYFRDLLIKLSVDGMSSEEEGVTKLGDIHVPVFRVKICVWRNPVLTDYLKYIDKESQNPAIRPNRGSKLHPRIQIDEPGVTPAPKELPRCLYKEDWLKAEEEVKGKEWIEEELKVSREFSVSQDRLFLESRHMRAQPQAREDGHRADDADCGRARARTLVRSKSLYERVARTARTSSTQPCVASSSRSAAIPRGRQRKRVRPGRRAAPQWLVRAFGVPSSPARRTLLRWGMHAHPSSQHHTIPSRSTRPRPTRARPLALRVVLLRGQRCRGRIALRAVTQAGVGTRAAAAHGGGDSPCWGDGGGGRIGVGGGGGICVGGTGGARVPPVRVHYEQLARGVDDVIAARAPRRTRLASTPSPPLSVLAWVTVGGRVGGAPGVARVGVRRAARAVHAGRGTGGAR</sequence>
<gene>
    <name evidence="3" type="ORF">HYPSUDRAFT_1074622</name>
</gene>
<reference evidence="4" key="1">
    <citation type="submission" date="2014-04" db="EMBL/GenBank/DDBJ databases">
        <title>Evolutionary Origins and Diversification of the Mycorrhizal Mutualists.</title>
        <authorList>
            <consortium name="DOE Joint Genome Institute"/>
            <consortium name="Mycorrhizal Genomics Consortium"/>
            <person name="Kohler A."/>
            <person name="Kuo A."/>
            <person name="Nagy L.G."/>
            <person name="Floudas D."/>
            <person name="Copeland A."/>
            <person name="Barry K.W."/>
            <person name="Cichocki N."/>
            <person name="Veneault-Fourrey C."/>
            <person name="LaButti K."/>
            <person name="Lindquist E.A."/>
            <person name="Lipzen A."/>
            <person name="Lundell T."/>
            <person name="Morin E."/>
            <person name="Murat C."/>
            <person name="Riley R."/>
            <person name="Ohm R."/>
            <person name="Sun H."/>
            <person name="Tunlid A."/>
            <person name="Henrissat B."/>
            <person name="Grigoriev I.V."/>
            <person name="Hibbett D.S."/>
            <person name="Martin F."/>
        </authorList>
    </citation>
    <scope>NUCLEOTIDE SEQUENCE [LARGE SCALE GENOMIC DNA]</scope>
    <source>
        <strain evidence="4">FD-334 SS-4</strain>
    </source>
</reference>
<protein>
    <submittedName>
        <fullName evidence="3">Uncharacterized protein</fullName>
    </submittedName>
</protein>
<feature type="region of interest" description="Disordered" evidence="2">
    <location>
        <begin position="325"/>
        <end position="347"/>
    </location>
</feature>
<proteinExistence type="predicted"/>
<dbReference type="AlphaFoldDB" id="A0A0D2NZT4"/>
<name>A0A0D2NZT4_HYPSF</name>
<accession>A0A0D2NZT4</accession>
<feature type="region of interest" description="Disordered" evidence="2">
    <location>
        <begin position="360"/>
        <end position="414"/>
    </location>
</feature>
<feature type="coiled-coil region" evidence="1">
    <location>
        <begin position="213"/>
        <end position="299"/>
    </location>
</feature>
<evidence type="ECO:0000313" key="3">
    <source>
        <dbReference type="EMBL" id="KJA13945.1"/>
    </source>
</evidence>
<feature type="compositionally biased region" description="Polar residues" evidence="2">
    <location>
        <begin position="335"/>
        <end position="347"/>
    </location>
</feature>
<dbReference type="EMBL" id="KN817704">
    <property type="protein sequence ID" value="KJA13945.1"/>
    <property type="molecule type" value="Genomic_DNA"/>
</dbReference>
<dbReference type="STRING" id="945553.A0A0D2NZT4"/>
<feature type="region of interest" description="Disordered" evidence="2">
    <location>
        <begin position="809"/>
        <end position="844"/>
    </location>
</feature>
<evidence type="ECO:0000256" key="2">
    <source>
        <dbReference type="SAM" id="MobiDB-lite"/>
    </source>
</evidence>
<feature type="compositionally biased region" description="Polar residues" evidence="2">
    <location>
        <begin position="812"/>
        <end position="827"/>
    </location>
</feature>
<feature type="compositionally biased region" description="Basic residues" evidence="2">
    <location>
        <begin position="833"/>
        <end position="843"/>
    </location>
</feature>